<organism evidence="1 2">
    <name type="scientific">Colletotrichum orchidophilum</name>
    <dbReference type="NCBI Taxonomy" id="1209926"/>
    <lineage>
        <taxon>Eukaryota</taxon>
        <taxon>Fungi</taxon>
        <taxon>Dikarya</taxon>
        <taxon>Ascomycota</taxon>
        <taxon>Pezizomycotina</taxon>
        <taxon>Sordariomycetes</taxon>
        <taxon>Hypocreomycetidae</taxon>
        <taxon>Glomerellales</taxon>
        <taxon>Glomerellaceae</taxon>
        <taxon>Colletotrichum</taxon>
    </lineage>
</organism>
<dbReference type="RefSeq" id="XP_022471076.1">
    <property type="nucleotide sequence ID" value="XM_022622438.1"/>
</dbReference>
<keyword evidence="2" id="KW-1185">Reference proteome</keyword>
<reference evidence="1 2" key="1">
    <citation type="submission" date="2016-09" db="EMBL/GenBank/DDBJ databases">
        <authorList>
            <person name="Capua I."/>
            <person name="De Benedictis P."/>
            <person name="Joannis T."/>
            <person name="Lombin L.H."/>
            <person name="Cattoli G."/>
        </authorList>
    </citation>
    <scope>NUCLEOTIDE SEQUENCE [LARGE SCALE GENOMIC DNA]</scope>
    <source>
        <strain evidence="1 2">IMI 309357</strain>
    </source>
</reference>
<accession>A0A1G4AXY9</accession>
<name>A0A1G4AXY9_9PEZI</name>
<evidence type="ECO:0000313" key="2">
    <source>
        <dbReference type="Proteomes" id="UP000176998"/>
    </source>
</evidence>
<dbReference type="AlphaFoldDB" id="A0A1G4AXY9"/>
<proteinExistence type="predicted"/>
<gene>
    <name evidence="1" type="ORF">CORC01_10811</name>
</gene>
<comment type="caution">
    <text evidence="1">The sequence shown here is derived from an EMBL/GenBank/DDBJ whole genome shotgun (WGS) entry which is preliminary data.</text>
</comment>
<dbReference type="Proteomes" id="UP000176998">
    <property type="component" value="Unassembled WGS sequence"/>
</dbReference>
<dbReference type="EMBL" id="MJBS01000110">
    <property type="protein sequence ID" value="OHE93912.1"/>
    <property type="molecule type" value="Genomic_DNA"/>
</dbReference>
<sequence length="82" mass="9674">MCEWYRAKFTCGHGFTGASEWCYLYSSTQKRCKVNVTQDDDRPKLCGSCIEELNKKAVPWEFMIKRPKAGTIRQINSKERYR</sequence>
<dbReference type="GeneID" id="34563948"/>
<evidence type="ECO:0000313" key="1">
    <source>
        <dbReference type="EMBL" id="OHE93912.1"/>
    </source>
</evidence>
<protein>
    <submittedName>
        <fullName evidence="1">Uncharacterized protein</fullName>
    </submittedName>
</protein>